<keyword evidence="2" id="KW-0255">Endonuclease</keyword>
<dbReference type="Pfam" id="PF13358">
    <property type="entry name" value="DDE_3"/>
    <property type="match status" value="1"/>
</dbReference>
<keyword evidence="3" id="KW-1185">Reference proteome</keyword>
<gene>
    <name evidence="2" type="ORF">SAMN06265338_13214</name>
</gene>
<name>A0A212SEZ8_RHOAC</name>
<feature type="domain" description="Tc1-like transposase DDE" evidence="1">
    <location>
        <begin position="8"/>
        <end position="85"/>
    </location>
</feature>
<evidence type="ECO:0000259" key="1">
    <source>
        <dbReference type="Pfam" id="PF13358"/>
    </source>
</evidence>
<proteinExistence type="predicted"/>
<dbReference type="GO" id="GO:0004519">
    <property type="term" value="F:endonuclease activity"/>
    <property type="evidence" value="ECO:0007669"/>
    <property type="project" value="UniProtKB-KW"/>
</dbReference>
<dbReference type="GO" id="GO:0003676">
    <property type="term" value="F:nucleic acid binding"/>
    <property type="evidence" value="ECO:0007669"/>
    <property type="project" value="InterPro"/>
</dbReference>
<protein>
    <submittedName>
        <fullName evidence="2">DDE superfamily endonuclease</fullName>
    </submittedName>
</protein>
<dbReference type="InterPro" id="IPR038717">
    <property type="entry name" value="Tc1-like_DDE_dom"/>
</dbReference>
<dbReference type="AlphaFoldDB" id="A0A212SEZ8"/>
<accession>A0A212SEZ8</accession>
<sequence length="118" mass="13354">MPLADTHAMQLHLKEIARHVARGAHAILLLDRAPWHVTGKLKVPKNITPIFLPSRSPELNPVEQIWAFMRANWLSNRVFDTYDAIIDAACEAWNKLVAAPETITSIAMRKWAHVGRTL</sequence>
<evidence type="ECO:0000313" key="2">
    <source>
        <dbReference type="EMBL" id="SNB84047.1"/>
    </source>
</evidence>
<reference evidence="3" key="1">
    <citation type="submission" date="2017-06" db="EMBL/GenBank/DDBJ databases">
        <authorList>
            <person name="Varghese N."/>
            <person name="Submissions S."/>
        </authorList>
    </citation>
    <scope>NUCLEOTIDE SEQUENCE [LARGE SCALE GENOMIC DNA]</scope>
    <source>
        <strain evidence="3">DSM 137</strain>
    </source>
</reference>
<dbReference type="Proteomes" id="UP000198418">
    <property type="component" value="Unassembled WGS sequence"/>
</dbReference>
<evidence type="ECO:0000313" key="3">
    <source>
        <dbReference type="Proteomes" id="UP000198418"/>
    </source>
</evidence>
<keyword evidence="2" id="KW-0540">Nuclease</keyword>
<dbReference type="InterPro" id="IPR036397">
    <property type="entry name" value="RNaseH_sf"/>
</dbReference>
<organism evidence="2 3">
    <name type="scientific">Rhodoblastus acidophilus</name>
    <name type="common">Rhodopseudomonas acidophila</name>
    <dbReference type="NCBI Taxonomy" id="1074"/>
    <lineage>
        <taxon>Bacteria</taxon>
        <taxon>Pseudomonadati</taxon>
        <taxon>Pseudomonadota</taxon>
        <taxon>Alphaproteobacteria</taxon>
        <taxon>Hyphomicrobiales</taxon>
        <taxon>Rhodoblastaceae</taxon>
        <taxon>Rhodoblastus</taxon>
    </lineage>
</organism>
<dbReference type="Gene3D" id="3.30.420.10">
    <property type="entry name" value="Ribonuclease H-like superfamily/Ribonuclease H"/>
    <property type="match status" value="1"/>
</dbReference>
<keyword evidence="2" id="KW-0378">Hydrolase</keyword>
<dbReference type="EMBL" id="FYDG01000032">
    <property type="protein sequence ID" value="SNB84047.1"/>
    <property type="molecule type" value="Genomic_DNA"/>
</dbReference>